<proteinExistence type="predicted"/>
<organism evidence="1 2">
    <name type="scientific">Meloidogyne enterolobii</name>
    <name type="common">Root-knot nematode worm</name>
    <name type="synonym">Meloidogyne mayaguensis</name>
    <dbReference type="NCBI Taxonomy" id="390850"/>
    <lineage>
        <taxon>Eukaryota</taxon>
        <taxon>Metazoa</taxon>
        <taxon>Ecdysozoa</taxon>
        <taxon>Nematoda</taxon>
        <taxon>Chromadorea</taxon>
        <taxon>Rhabditida</taxon>
        <taxon>Tylenchina</taxon>
        <taxon>Tylenchomorpha</taxon>
        <taxon>Tylenchoidea</taxon>
        <taxon>Meloidogynidae</taxon>
        <taxon>Meloidogyninae</taxon>
        <taxon>Meloidogyne</taxon>
    </lineage>
</organism>
<accession>A0ACB0XTB1</accession>
<sequence length="96" mass="11485">MQSSAKLYLYQLYAQSIYNSPISIRESIRKNSIRAEMRIIAEIIFRGFTRIEKLGEQNLLENKELVEIIKKKTKWLRQIIFENAFISEEKICLMNR</sequence>
<evidence type="ECO:0000313" key="2">
    <source>
        <dbReference type="Proteomes" id="UP001497535"/>
    </source>
</evidence>
<name>A0ACB0XTB1_MELEN</name>
<reference evidence="1" key="1">
    <citation type="submission" date="2023-11" db="EMBL/GenBank/DDBJ databases">
        <authorList>
            <person name="Poullet M."/>
        </authorList>
    </citation>
    <scope>NUCLEOTIDE SEQUENCE</scope>
    <source>
        <strain evidence="1">E1834</strain>
    </source>
</reference>
<protein>
    <submittedName>
        <fullName evidence="1">Uncharacterized protein</fullName>
    </submittedName>
</protein>
<dbReference type="EMBL" id="CAVMJV010000002">
    <property type="protein sequence ID" value="CAK5015912.1"/>
    <property type="molecule type" value="Genomic_DNA"/>
</dbReference>
<gene>
    <name evidence="1" type="ORF">MENTE1834_LOCUS3146</name>
</gene>
<comment type="caution">
    <text evidence="1">The sequence shown here is derived from an EMBL/GenBank/DDBJ whole genome shotgun (WGS) entry which is preliminary data.</text>
</comment>
<dbReference type="Proteomes" id="UP001497535">
    <property type="component" value="Unassembled WGS sequence"/>
</dbReference>
<evidence type="ECO:0000313" key="1">
    <source>
        <dbReference type="EMBL" id="CAK5015912.1"/>
    </source>
</evidence>
<keyword evidence="2" id="KW-1185">Reference proteome</keyword>